<keyword evidence="1" id="KW-0732">Signal</keyword>
<dbReference type="SUPFAM" id="SSF50156">
    <property type="entry name" value="PDZ domain-like"/>
    <property type="match status" value="1"/>
</dbReference>
<sequence>MATFILRTALCLAAPLLIAAQNSAPQPIPIVDSIPAARDIDYPGVIQLEVDATDTARGIFKVREVVPVTGPGPLTMMVPRWLPGHHSPDVELDKIAGVEFLAGGRKLAWRRDPVEVSAYRVEVPAGATSVEARFMFLSATAPNQGRIVSTPELANVQWESVSMYPAGYYVRRIPIVATLVLPTGWQAATALRPTATAGNRITYGQVSFETLQDSPVFAGLHVRRDDLGHGVTLNSFAHNAKELAIPADVIAKHRRMVDQSIKTFGSRHFDHYDFLNAVSDQLGGIGLEHHRSTEISTDPGYYIDYANHLLDRNVFPHEFTHSWNGKFRRPAGQIVPDFRQPLRNDLLWVYEGQTQFWGTVLEARSGMSSKQDVLDKVALSAANLDNQQGRLWRPLVDTTYDPIIQNRKPEPWGSYQRNEDYYNEGMLIWFEADAIIRRGTGGTRGMDDFARAFFGVRDGDWGELPYTRDDLIRTLNAVYPYDWATFLHDRVDVPTPRAPLAGFAMSGYELRYTDEPTEAAKARAKLYNSADFAYSLGFSVTQDKALGSVLWGSPAFQAGLRSGDEIIAVGDRTYAEETLKDAVTAAKGGRPIRLIVRRGDAIRTVDLTYSGGLRYPRLVKVGKAPGALDRLLAPLP</sequence>
<dbReference type="InterPro" id="IPR001478">
    <property type="entry name" value="PDZ"/>
</dbReference>
<dbReference type="SMART" id="SM00228">
    <property type="entry name" value="PDZ"/>
    <property type="match status" value="1"/>
</dbReference>
<dbReference type="PROSITE" id="PS50106">
    <property type="entry name" value="PDZ"/>
    <property type="match status" value="1"/>
</dbReference>
<dbReference type="Proteomes" id="UP000502502">
    <property type="component" value="Chromosome"/>
</dbReference>
<dbReference type="InterPro" id="IPR024191">
    <property type="entry name" value="Peptidase_M61"/>
</dbReference>
<evidence type="ECO:0000259" key="2">
    <source>
        <dbReference type="PROSITE" id="PS50106"/>
    </source>
</evidence>
<evidence type="ECO:0000256" key="1">
    <source>
        <dbReference type="SAM" id="SignalP"/>
    </source>
</evidence>
<dbReference type="InterPro" id="IPR007963">
    <property type="entry name" value="Peptidase_M61_catalytic"/>
</dbReference>
<dbReference type="Gene3D" id="2.60.40.3650">
    <property type="match status" value="1"/>
</dbReference>
<dbReference type="Pfam" id="PF17899">
    <property type="entry name" value="Peptidase_M61_N"/>
    <property type="match status" value="1"/>
</dbReference>
<feature type="signal peptide" evidence="1">
    <location>
        <begin position="1"/>
        <end position="19"/>
    </location>
</feature>
<dbReference type="Pfam" id="PF13180">
    <property type="entry name" value="PDZ_2"/>
    <property type="match status" value="1"/>
</dbReference>
<dbReference type="InterPro" id="IPR027268">
    <property type="entry name" value="Peptidase_M4/M1_CTD_sf"/>
</dbReference>
<dbReference type="PIRSF" id="PIRSF016493">
    <property type="entry name" value="Glycyl_aminpptds"/>
    <property type="match status" value="1"/>
</dbReference>
<dbReference type="RefSeq" id="WP_166091885.1">
    <property type="nucleotide sequence ID" value="NZ_CP049871.1"/>
</dbReference>
<dbReference type="InterPro" id="IPR040756">
    <property type="entry name" value="Peptidase_M61_N"/>
</dbReference>
<reference evidence="3 4" key="1">
    <citation type="submission" date="2020-03" db="EMBL/GenBank/DDBJ databases">
        <title>Sphingomonas sp. nov., isolated from fish.</title>
        <authorList>
            <person name="Hyun D.-W."/>
            <person name="Bae J.-W."/>
        </authorList>
    </citation>
    <scope>NUCLEOTIDE SEQUENCE [LARGE SCALE GENOMIC DNA]</scope>
    <source>
        <strain evidence="3 4">HDW15C</strain>
    </source>
</reference>
<keyword evidence="4" id="KW-1185">Reference proteome</keyword>
<feature type="chain" id="PRO_5026010430" evidence="1">
    <location>
        <begin position="20"/>
        <end position="636"/>
    </location>
</feature>
<dbReference type="Gene3D" id="1.10.390.10">
    <property type="entry name" value="Neutral Protease Domain 2"/>
    <property type="match status" value="1"/>
</dbReference>
<feature type="domain" description="PDZ" evidence="2">
    <location>
        <begin position="523"/>
        <end position="587"/>
    </location>
</feature>
<organism evidence="3 4">
    <name type="scientific">Sphingomonas sinipercae</name>
    <dbReference type="NCBI Taxonomy" id="2714944"/>
    <lineage>
        <taxon>Bacteria</taxon>
        <taxon>Pseudomonadati</taxon>
        <taxon>Pseudomonadota</taxon>
        <taxon>Alphaproteobacteria</taxon>
        <taxon>Sphingomonadales</taxon>
        <taxon>Sphingomonadaceae</taxon>
        <taxon>Sphingomonas</taxon>
    </lineage>
</organism>
<accession>A0A6G7ZKF9</accession>
<dbReference type="EMBL" id="CP049871">
    <property type="protein sequence ID" value="QIL01409.1"/>
    <property type="molecule type" value="Genomic_DNA"/>
</dbReference>
<dbReference type="Pfam" id="PF05299">
    <property type="entry name" value="Peptidase_M61"/>
    <property type="match status" value="1"/>
</dbReference>
<evidence type="ECO:0000313" key="3">
    <source>
        <dbReference type="EMBL" id="QIL01409.1"/>
    </source>
</evidence>
<gene>
    <name evidence="3" type="ORF">G7078_00450</name>
</gene>
<proteinExistence type="predicted"/>
<evidence type="ECO:0000313" key="4">
    <source>
        <dbReference type="Proteomes" id="UP000502502"/>
    </source>
</evidence>
<name>A0A6G7ZKF9_9SPHN</name>
<dbReference type="KEGG" id="ssin:G7078_00450"/>
<protein>
    <submittedName>
        <fullName evidence="3">M61 family metallopeptidase</fullName>
    </submittedName>
</protein>
<dbReference type="Gene3D" id="2.30.42.10">
    <property type="match status" value="1"/>
</dbReference>
<dbReference type="InterPro" id="IPR036034">
    <property type="entry name" value="PDZ_sf"/>
</dbReference>
<dbReference type="AlphaFoldDB" id="A0A6G7ZKF9"/>